<comment type="caution">
    <text evidence="1">The sequence shown here is derived from an EMBL/GenBank/DDBJ whole genome shotgun (WGS) entry which is preliminary data.</text>
</comment>
<sequence>MRAFDRLALRAEKLGGDAAVVAHGGTIMAILEARALPRRDFYEYQLQNGRAVIAVWRDGALEIISYP</sequence>
<evidence type="ECO:0000313" key="1">
    <source>
        <dbReference type="EMBL" id="MPN64619.1"/>
    </source>
</evidence>
<dbReference type="EMBL" id="VSSQ01145746">
    <property type="protein sequence ID" value="MPN64619.1"/>
    <property type="molecule type" value="Genomic_DNA"/>
</dbReference>
<dbReference type="AlphaFoldDB" id="A0A645JPD9"/>
<protein>
    <submittedName>
        <fullName evidence="1">Uncharacterized protein</fullName>
    </submittedName>
</protein>
<organism evidence="1">
    <name type="scientific">bioreactor metagenome</name>
    <dbReference type="NCBI Taxonomy" id="1076179"/>
    <lineage>
        <taxon>unclassified sequences</taxon>
        <taxon>metagenomes</taxon>
        <taxon>ecological metagenomes</taxon>
    </lineage>
</organism>
<dbReference type="InterPro" id="IPR029033">
    <property type="entry name" value="His_PPase_superfam"/>
</dbReference>
<proteinExistence type="predicted"/>
<accession>A0A645JPD9</accession>
<name>A0A645JPD9_9ZZZZ</name>
<reference evidence="1" key="1">
    <citation type="submission" date="2019-08" db="EMBL/GenBank/DDBJ databases">
        <authorList>
            <person name="Kucharzyk K."/>
            <person name="Murdoch R.W."/>
            <person name="Higgins S."/>
            <person name="Loffler F."/>
        </authorList>
    </citation>
    <scope>NUCLEOTIDE SEQUENCE</scope>
</reference>
<dbReference type="SUPFAM" id="SSF53254">
    <property type="entry name" value="Phosphoglycerate mutase-like"/>
    <property type="match status" value="1"/>
</dbReference>
<gene>
    <name evidence="1" type="ORF">SDC9_212395</name>
</gene>